<keyword evidence="7" id="KW-0449">Lipoprotein</keyword>
<evidence type="ECO:0000256" key="2">
    <source>
        <dbReference type="ARBA" id="ARBA00022723"/>
    </source>
</evidence>
<evidence type="ECO:0000256" key="3">
    <source>
        <dbReference type="ARBA" id="ARBA00023004"/>
    </source>
</evidence>
<name>A0A375GG66_9BURK</name>
<feature type="region of interest" description="Disordered" evidence="5">
    <location>
        <begin position="1"/>
        <end position="22"/>
    </location>
</feature>
<keyword evidence="1 4" id="KW-0349">Heme</keyword>
<dbReference type="GO" id="GO:0004130">
    <property type="term" value="F:cytochrome-c peroxidase activity"/>
    <property type="evidence" value="ECO:0007669"/>
    <property type="project" value="TreeGrafter"/>
</dbReference>
<reference evidence="7" key="1">
    <citation type="submission" date="2018-01" db="EMBL/GenBank/DDBJ databases">
        <authorList>
            <person name="Clerissi C."/>
        </authorList>
    </citation>
    <scope>NUCLEOTIDE SEQUENCE</scope>
    <source>
        <strain evidence="7">Cupriavidus oxalaticus LMG 2235</strain>
    </source>
</reference>
<dbReference type="PROSITE" id="PS51007">
    <property type="entry name" value="CYTC"/>
    <property type="match status" value="1"/>
</dbReference>
<keyword evidence="3 4" id="KW-0408">Iron</keyword>
<gene>
    <name evidence="7" type="ORF">CO2235_MP60075</name>
</gene>
<dbReference type="Pfam" id="PF21419">
    <property type="entry name" value="RoxA-like_Cyt-c"/>
    <property type="match status" value="1"/>
</dbReference>
<feature type="region of interest" description="Disordered" evidence="5">
    <location>
        <begin position="356"/>
        <end position="379"/>
    </location>
</feature>
<dbReference type="InterPro" id="IPR036909">
    <property type="entry name" value="Cyt_c-like_dom_sf"/>
</dbReference>
<evidence type="ECO:0000313" key="7">
    <source>
        <dbReference type="EMBL" id="SPC21734.1"/>
    </source>
</evidence>
<dbReference type="GO" id="GO:0046872">
    <property type="term" value="F:metal ion binding"/>
    <property type="evidence" value="ECO:0007669"/>
    <property type="project" value="UniProtKB-KW"/>
</dbReference>
<dbReference type="SUPFAM" id="SSF46626">
    <property type="entry name" value="Cytochrome c"/>
    <property type="match status" value="1"/>
</dbReference>
<dbReference type="PANTHER" id="PTHR30600:SF9">
    <property type="entry name" value="BLR7738 PROTEIN"/>
    <property type="match status" value="1"/>
</dbReference>
<evidence type="ECO:0000256" key="4">
    <source>
        <dbReference type="PROSITE-ProRule" id="PRU00433"/>
    </source>
</evidence>
<proteinExistence type="predicted"/>
<dbReference type="GO" id="GO:0020037">
    <property type="term" value="F:heme binding"/>
    <property type="evidence" value="ECO:0007669"/>
    <property type="project" value="InterPro"/>
</dbReference>
<dbReference type="Gene3D" id="1.10.760.10">
    <property type="entry name" value="Cytochrome c-like domain"/>
    <property type="match status" value="1"/>
</dbReference>
<dbReference type="PANTHER" id="PTHR30600">
    <property type="entry name" value="CYTOCHROME C PEROXIDASE-RELATED"/>
    <property type="match status" value="1"/>
</dbReference>
<evidence type="ECO:0000259" key="6">
    <source>
        <dbReference type="PROSITE" id="PS51007"/>
    </source>
</evidence>
<dbReference type="Proteomes" id="UP000256862">
    <property type="component" value="Plasmid CO2235_mp"/>
</dbReference>
<evidence type="ECO:0000256" key="5">
    <source>
        <dbReference type="SAM" id="MobiDB-lite"/>
    </source>
</evidence>
<sequence length="435" mass="45728">MTMKPHPSRPAPRAAATATGRPIQPMRGACRYRRLLAVLATGAAVTAITACGGSSDDSAPANNDAARQAALVEQGKQIFRFDTFGDEAHWTDTLKMHEVISTMVDPVTALSVGLKVDVEALPAAVADGIANGTVDLNSPATTVALLKLNAVVGVQGTVQTVNGVDKLVRVGITCALCHSTVDNSFAPGIGKRLDGWPNRDLNPGAIIALSPAVDAATKVVLNAWGAGKFDPRNNVDGLSKPVVIPPAYGLDGIHRITVTGDGEEIAYWNRYVAVVEMGGLGTFTEPRLNLSITHGTEDLVTSKLPALQAYQLSLKAPAPSAGSFDAVAAQRGRLVFEGAGRCATCHSGTLFTDANARLHPPSDSMAEPESPSYASRSASKQYRTSPLRGVWQHPPYFHDGSAATLEDVAQTYNTRQGLGLTAEQIADLAEYLKSL</sequence>
<organism evidence="7">
    <name type="scientific">Cupriavidus oxalaticus</name>
    <dbReference type="NCBI Taxonomy" id="96344"/>
    <lineage>
        <taxon>Bacteria</taxon>
        <taxon>Pseudomonadati</taxon>
        <taxon>Pseudomonadota</taxon>
        <taxon>Betaproteobacteria</taxon>
        <taxon>Burkholderiales</taxon>
        <taxon>Burkholderiaceae</taxon>
        <taxon>Cupriavidus</taxon>
    </lineage>
</organism>
<dbReference type="EMBL" id="OGUS01000141">
    <property type="protein sequence ID" value="SPC21734.1"/>
    <property type="molecule type" value="Genomic_DNA"/>
</dbReference>
<accession>A0A375GG66</accession>
<feature type="domain" description="Cytochrome c" evidence="6">
    <location>
        <begin position="327"/>
        <end position="435"/>
    </location>
</feature>
<keyword evidence="2 4" id="KW-0479">Metal-binding</keyword>
<dbReference type="InterPro" id="IPR009056">
    <property type="entry name" value="Cyt_c-like_dom"/>
</dbReference>
<dbReference type="AlphaFoldDB" id="A0A375GG66"/>
<comment type="caution">
    <text evidence="7">The sequence shown here is derived from an EMBL/GenBank/DDBJ whole genome shotgun (WGS) entry which is preliminary data.</text>
</comment>
<protein>
    <submittedName>
        <fullName evidence="7">Lipoprotein</fullName>
    </submittedName>
</protein>
<evidence type="ECO:0000256" key="1">
    <source>
        <dbReference type="ARBA" id="ARBA00022617"/>
    </source>
</evidence>
<dbReference type="GO" id="GO:0009055">
    <property type="term" value="F:electron transfer activity"/>
    <property type="evidence" value="ECO:0007669"/>
    <property type="project" value="InterPro"/>
</dbReference>
<dbReference type="InterPro" id="IPR051395">
    <property type="entry name" value="Cytochrome_c_Peroxidase/MauG"/>
</dbReference>